<proteinExistence type="predicted"/>
<reference evidence="2" key="2">
    <citation type="submission" date="2021-02" db="EMBL/GenBank/DDBJ databases">
        <authorList>
            <person name="Kimball J.A."/>
            <person name="Haas M.W."/>
            <person name="Macchietto M."/>
            <person name="Kono T."/>
            <person name="Duquette J."/>
            <person name="Shao M."/>
        </authorList>
    </citation>
    <scope>NUCLEOTIDE SEQUENCE</scope>
    <source>
        <tissue evidence="2">Fresh leaf tissue</tissue>
    </source>
</reference>
<dbReference type="OrthoDB" id="9909019at2759"/>
<organism evidence="2 3">
    <name type="scientific">Zizania palustris</name>
    <name type="common">Northern wild rice</name>
    <dbReference type="NCBI Taxonomy" id="103762"/>
    <lineage>
        <taxon>Eukaryota</taxon>
        <taxon>Viridiplantae</taxon>
        <taxon>Streptophyta</taxon>
        <taxon>Embryophyta</taxon>
        <taxon>Tracheophyta</taxon>
        <taxon>Spermatophyta</taxon>
        <taxon>Magnoliopsida</taxon>
        <taxon>Liliopsida</taxon>
        <taxon>Poales</taxon>
        <taxon>Poaceae</taxon>
        <taxon>BOP clade</taxon>
        <taxon>Oryzoideae</taxon>
        <taxon>Oryzeae</taxon>
        <taxon>Zizaniinae</taxon>
        <taxon>Zizania</taxon>
    </lineage>
</organism>
<accession>A0A8J6BUZ2</accession>
<evidence type="ECO:0000256" key="1">
    <source>
        <dbReference type="SAM" id="MobiDB-lite"/>
    </source>
</evidence>
<feature type="compositionally biased region" description="Basic and acidic residues" evidence="1">
    <location>
        <begin position="35"/>
        <end position="47"/>
    </location>
</feature>
<keyword evidence="3" id="KW-1185">Reference proteome</keyword>
<dbReference type="AlphaFoldDB" id="A0A8J6BUZ2"/>
<reference evidence="2" key="1">
    <citation type="journal article" date="2021" name="bioRxiv">
        <title>Whole Genome Assembly and Annotation of Northern Wild Rice, Zizania palustris L., Supports a Whole Genome Duplication in the Zizania Genus.</title>
        <authorList>
            <person name="Haas M."/>
            <person name="Kono T."/>
            <person name="Macchietto M."/>
            <person name="Millas R."/>
            <person name="McGilp L."/>
            <person name="Shao M."/>
            <person name="Duquette J."/>
            <person name="Hirsch C.N."/>
            <person name="Kimball J."/>
        </authorList>
    </citation>
    <scope>NUCLEOTIDE SEQUENCE</scope>
    <source>
        <tissue evidence="2">Fresh leaf tissue</tissue>
    </source>
</reference>
<feature type="compositionally biased region" description="Low complexity" evidence="1">
    <location>
        <begin position="77"/>
        <end position="90"/>
    </location>
</feature>
<dbReference type="Proteomes" id="UP000729402">
    <property type="component" value="Unassembled WGS sequence"/>
</dbReference>
<feature type="region of interest" description="Disordered" evidence="1">
    <location>
        <begin position="159"/>
        <end position="187"/>
    </location>
</feature>
<gene>
    <name evidence="2" type="ORF">GUJ93_ZPchr0012g19717</name>
</gene>
<protein>
    <submittedName>
        <fullName evidence="2">Uncharacterized protein</fullName>
    </submittedName>
</protein>
<feature type="region of interest" description="Disordered" evidence="1">
    <location>
        <begin position="1"/>
        <end position="141"/>
    </location>
</feature>
<evidence type="ECO:0000313" key="3">
    <source>
        <dbReference type="Proteomes" id="UP000729402"/>
    </source>
</evidence>
<comment type="caution">
    <text evidence="2">The sequence shown here is derived from an EMBL/GenBank/DDBJ whole genome shotgun (WGS) entry which is preliminary data.</text>
</comment>
<evidence type="ECO:0000313" key="2">
    <source>
        <dbReference type="EMBL" id="KAG8091513.1"/>
    </source>
</evidence>
<dbReference type="EMBL" id="JAAALK010000080">
    <property type="protein sequence ID" value="KAG8091513.1"/>
    <property type="molecule type" value="Genomic_DNA"/>
</dbReference>
<feature type="compositionally biased region" description="Polar residues" evidence="1">
    <location>
        <begin position="114"/>
        <end position="126"/>
    </location>
</feature>
<name>A0A8J6BUZ2_ZIZPA</name>
<sequence>MPQNTASKKTKEADGTKGKPSGAVKISPWTLARLNAEEVSKAAAEARKKSKVLQPVTRRQGPKPDKRGPFLPEISLDPPTATPDSCTDSSCSDDMDMETPGSLAPLQHKARSVFQPSTAPSIRNLTSSPQSSLDSPDLHPFRVSMSGADELRSFMSLATSESSAQKSIALSRSTSGGYEAYGGEESDRIPSKIVHRSSNWANVILNSSRREMGADLTLPTSERFLTNTRLT</sequence>
<feature type="compositionally biased region" description="Polar residues" evidence="1">
    <location>
        <begin position="159"/>
        <end position="175"/>
    </location>
</feature>